<dbReference type="EMBL" id="CP001966">
    <property type="protein sequence ID" value="ADG79197.1"/>
    <property type="molecule type" value="Genomic_DNA"/>
</dbReference>
<dbReference type="STRING" id="521096.Tpau_2594"/>
<reference evidence="5" key="1">
    <citation type="submission" date="2010-03" db="EMBL/GenBank/DDBJ databases">
        <title>The complete chromosome of Tsukamurella paurometabola DSM 20162.</title>
        <authorList>
            <consortium name="US DOE Joint Genome Institute (JGI-PGF)"/>
            <person name="Lucas S."/>
            <person name="Copeland A."/>
            <person name="Lapidus A."/>
            <person name="Glavina del Rio T."/>
            <person name="Dalin E."/>
            <person name="Tice H."/>
            <person name="Bruce D."/>
            <person name="Goodwin L."/>
            <person name="Pitluck S."/>
            <person name="Kyrpides N."/>
            <person name="Mavromatis K."/>
            <person name="Ivanova N."/>
            <person name="Mikhailova N."/>
            <person name="Munk A.C."/>
            <person name="Brettin T."/>
            <person name="Detter J.C."/>
            <person name="Tapia R."/>
            <person name="Han C."/>
            <person name="Larimer F."/>
            <person name="Land M."/>
            <person name="Hauser L."/>
            <person name="Markowitz V."/>
            <person name="Cheng J.-F."/>
            <person name="Hugenholtz P."/>
            <person name="Woyke T."/>
            <person name="Wu D."/>
            <person name="Jando M."/>
            <person name="Brambilla E."/>
            <person name="Klenk H.-P."/>
            <person name="Eisen J.A."/>
        </authorList>
    </citation>
    <scope>NUCLEOTIDE SEQUENCE [LARGE SCALE GENOMIC DNA]</scope>
    <source>
        <strain evidence="5">ATCC 8368 / DSM 20162 / CCUG 35730 / CIP 100753 / JCM 10117 / KCTC 9821 / NBRC 16120 / NCIMB 702349 / NCTC 13040</strain>
    </source>
</reference>
<dbReference type="Pfam" id="PF13191">
    <property type="entry name" value="AAA_16"/>
    <property type="match status" value="1"/>
</dbReference>
<dbReference type="Gene3D" id="1.10.10.10">
    <property type="entry name" value="Winged helix-like DNA-binding domain superfamily/Winged helix DNA-binding domain"/>
    <property type="match status" value="1"/>
</dbReference>
<dbReference type="CDD" id="cd06170">
    <property type="entry name" value="LuxR_C_like"/>
    <property type="match status" value="1"/>
</dbReference>
<dbReference type="InterPro" id="IPR041664">
    <property type="entry name" value="AAA_16"/>
</dbReference>
<reference evidence="4 5" key="2">
    <citation type="journal article" date="2011" name="Stand. Genomic Sci.">
        <title>Complete genome sequence of Tsukamurella paurometabola type strain (no. 33).</title>
        <authorList>
            <person name="Munk A.C."/>
            <person name="Lapidus A."/>
            <person name="Lucas S."/>
            <person name="Nolan M."/>
            <person name="Tice H."/>
            <person name="Cheng J.F."/>
            <person name="Del Rio T.G."/>
            <person name="Goodwin L."/>
            <person name="Pitluck S."/>
            <person name="Liolios K."/>
            <person name="Huntemann M."/>
            <person name="Ivanova N."/>
            <person name="Mavromatis K."/>
            <person name="Mikhailova N."/>
            <person name="Pati A."/>
            <person name="Chen A."/>
            <person name="Palaniappan K."/>
            <person name="Tapia R."/>
            <person name="Han C."/>
            <person name="Land M."/>
            <person name="Hauser L."/>
            <person name="Chang Y.J."/>
            <person name="Jeffries C.D."/>
            <person name="Brettin T."/>
            <person name="Yasawong M."/>
            <person name="Brambilla E.M."/>
            <person name="Rohde M."/>
            <person name="Sikorski J."/>
            <person name="Goker M."/>
            <person name="Detter J.C."/>
            <person name="Woyke T."/>
            <person name="Bristow J."/>
            <person name="Eisen J.A."/>
            <person name="Markowitz V."/>
            <person name="Hugenholtz P."/>
            <person name="Kyrpides N.C."/>
            <person name="Klenk H.P."/>
        </authorList>
    </citation>
    <scope>NUCLEOTIDE SEQUENCE [LARGE SCALE GENOMIC DNA]</scope>
    <source>
        <strain evidence="5">ATCC 8368 / DSM 20162 / CCUG 35730 / CIP 100753 / JCM 10117 / KCTC 9821 / NBRC 16120 / NCIMB 702349 / NCTC 13040</strain>
    </source>
</reference>
<sequence>MTLVGRDGECARIDRLLAGARADRGGALVVRGEPGIGKSALLEHAAHEAQASGMRVIRGAGIESDAELAHGGLHQLLWPHLARLDALPAPQAAALRTAFGLDDGLAPNRFLVSAGALALFADLSDDAPLLVIVDDLQWLDRGSTEALLFAARRFAADPIAMLFAVRETSMPFVTPGVDTIALDGLRAGDAACILDAHAPGIDGPLRARVLDESAGNPLALIELGSLRKAGDESAPSDIAGPVGALPVSQRVHLAFRGQISALPDATRRALLAAAADSAAPLATTLRVIEALGGGIADLVPAERAGLITVGERILFRHPLVRTAAYRGEPLPHRIDVHRAYAHAAAADADRRAWHLAAATTAPAESVAAELDGVAERARHRGGAMAVSIAYDRAARLSEDGERRGARVALAAQAAYDGGRPDRAQRLASEALALSGDAGVRADAVYVLGAVAYERQSPRADAELTLEAARSTLADDPERTVLALYEAGHAARHGAAGDLLQEVAAVLRDVTPPEEWTPVVEALLGWAELADGRPGHAITRMLPPVVGSGSVPLTHAITAAISGLLTAREDEVVPAVEETLDAARAEGALGWIPYFLGVLAVARLLRGEFADARACVAEGAAVSEELANRTELLAHRSLEVWLLAVSGEEQSCRALAEHVLPEARHRHRVDADIGMWGTGVLDLAAARYADAVVALEAVCTGPARRDVLLRAVPDLVEAAARGGVPERAAGPLADFAEWAEVVGRPVTSGLAQRCRALLADDDEAEELYLGALRLHEEAAGGYDLARTRLVHGEWLRRRRRRTEARAQLDAALAGFEDVGAAAWAQRARNELAALGAPGKGKRSAGPLNLLTPQELQVVRLAAAGNTNKEIAAHLFLSPRTVGYHLYNAYPKLGVAGRGDLAGIVAQERGTGTPLLEPGHRD</sequence>
<dbReference type="PROSITE" id="PS50043">
    <property type="entry name" value="HTH_LUXR_2"/>
    <property type="match status" value="1"/>
</dbReference>
<protein>
    <submittedName>
        <fullName evidence="4">Transcriptional regulator, LuxR family</fullName>
    </submittedName>
</protein>
<dbReference type="PRINTS" id="PR00038">
    <property type="entry name" value="HTHLUXR"/>
</dbReference>
<dbReference type="SUPFAM" id="SSF52540">
    <property type="entry name" value="P-loop containing nucleoside triphosphate hydrolases"/>
    <property type="match status" value="1"/>
</dbReference>
<dbReference type="PANTHER" id="PTHR16305:SF35">
    <property type="entry name" value="TRANSCRIPTIONAL ACTIVATOR DOMAIN"/>
    <property type="match status" value="1"/>
</dbReference>
<dbReference type="SMART" id="SM00421">
    <property type="entry name" value="HTH_LUXR"/>
    <property type="match status" value="1"/>
</dbReference>
<dbReference type="InterPro" id="IPR036388">
    <property type="entry name" value="WH-like_DNA-bd_sf"/>
</dbReference>
<keyword evidence="1" id="KW-0547">Nucleotide-binding</keyword>
<evidence type="ECO:0000313" key="5">
    <source>
        <dbReference type="Proteomes" id="UP000001213"/>
    </source>
</evidence>
<dbReference type="GO" id="GO:0005737">
    <property type="term" value="C:cytoplasm"/>
    <property type="evidence" value="ECO:0007669"/>
    <property type="project" value="TreeGrafter"/>
</dbReference>
<dbReference type="InterPro" id="IPR016032">
    <property type="entry name" value="Sig_transdc_resp-reg_C-effctor"/>
</dbReference>
<dbReference type="eggNOG" id="COG0470">
    <property type="taxonomic scope" value="Bacteria"/>
</dbReference>
<organism evidence="4 5">
    <name type="scientific">Tsukamurella paurometabola (strain ATCC 8368 / DSM 20162 / CCUG 35730 / CIP 100753 / JCM 10117 / KCTC 9821 / NBRC 16120 / NCIMB 702349 / NCTC 13040)</name>
    <name type="common">Corynebacterium paurometabolum</name>
    <dbReference type="NCBI Taxonomy" id="521096"/>
    <lineage>
        <taxon>Bacteria</taxon>
        <taxon>Bacillati</taxon>
        <taxon>Actinomycetota</taxon>
        <taxon>Actinomycetes</taxon>
        <taxon>Mycobacteriales</taxon>
        <taxon>Tsukamurellaceae</taxon>
        <taxon>Tsukamurella</taxon>
    </lineage>
</organism>
<evidence type="ECO:0000256" key="1">
    <source>
        <dbReference type="ARBA" id="ARBA00022741"/>
    </source>
</evidence>
<dbReference type="AlphaFoldDB" id="D5URZ2"/>
<dbReference type="KEGG" id="tpr:Tpau_2594"/>
<dbReference type="InterPro" id="IPR027417">
    <property type="entry name" value="P-loop_NTPase"/>
</dbReference>
<feature type="domain" description="HTH luxR-type" evidence="3">
    <location>
        <begin position="842"/>
        <end position="907"/>
    </location>
</feature>
<accession>D5URZ2</accession>
<dbReference type="PROSITE" id="PS00622">
    <property type="entry name" value="HTH_LUXR_1"/>
    <property type="match status" value="1"/>
</dbReference>
<keyword evidence="2" id="KW-0067">ATP-binding</keyword>
<dbReference type="GO" id="GO:0004016">
    <property type="term" value="F:adenylate cyclase activity"/>
    <property type="evidence" value="ECO:0007669"/>
    <property type="project" value="TreeGrafter"/>
</dbReference>
<dbReference type="InterPro" id="IPR000792">
    <property type="entry name" value="Tscrpt_reg_LuxR_C"/>
</dbReference>
<dbReference type="GO" id="GO:0006355">
    <property type="term" value="P:regulation of DNA-templated transcription"/>
    <property type="evidence" value="ECO:0007669"/>
    <property type="project" value="InterPro"/>
</dbReference>
<dbReference type="eggNOG" id="COG2197">
    <property type="taxonomic scope" value="Bacteria"/>
</dbReference>
<gene>
    <name evidence="4" type="ordered locus">Tpau_2594</name>
</gene>
<name>D5URZ2_TSUPD</name>
<dbReference type="GO" id="GO:0003677">
    <property type="term" value="F:DNA binding"/>
    <property type="evidence" value="ECO:0007669"/>
    <property type="project" value="InterPro"/>
</dbReference>
<dbReference type="HOGENOM" id="CLU_006850_4_1_11"/>
<evidence type="ECO:0000256" key="2">
    <source>
        <dbReference type="ARBA" id="ARBA00022840"/>
    </source>
</evidence>
<dbReference type="Pfam" id="PF00196">
    <property type="entry name" value="GerE"/>
    <property type="match status" value="1"/>
</dbReference>
<dbReference type="Proteomes" id="UP000001213">
    <property type="component" value="Chromosome"/>
</dbReference>
<keyword evidence="5" id="KW-1185">Reference proteome</keyword>
<dbReference type="RefSeq" id="WP_013127216.1">
    <property type="nucleotide sequence ID" value="NC_014158.1"/>
</dbReference>
<dbReference type="SUPFAM" id="SSF46894">
    <property type="entry name" value="C-terminal effector domain of the bipartite response regulators"/>
    <property type="match status" value="1"/>
</dbReference>
<proteinExistence type="predicted"/>
<dbReference type="PANTHER" id="PTHR16305">
    <property type="entry name" value="TESTICULAR SOLUBLE ADENYLYL CYCLASE"/>
    <property type="match status" value="1"/>
</dbReference>
<evidence type="ECO:0000313" key="4">
    <source>
        <dbReference type="EMBL" id="ADG79197.1"/>
    </source>
</evidence>
<dbReference type="GO" id="GO:0005524">
    <property type="term" value="F:ATP binding"/>
    <property type="evidence" value="ECO:0007669"/>
    <property type="project" value="UniProtKB-KW"/>
</dbReference>
<evidence type="ECO:0000259" key="3">
    <source>
        <dbReference type="PROSITE" id="PS50043"/>
    </source>
</evidence>